<protein>
    <submittedName>
        <fullName evidence="2">Alpha/beta hydrolase</fullName>
    </submittedName>
</protein>
<dbReference type="InterPro" id="IPR050266">
    <property type="entry name" value="AB_hydrolase_sf"/>
</dbReference>
<dbReference type="RefSeq" id="WP_061913859.1">
    <property type="nucleotide sequence ID" value="NZ_DF967971.1"/>
</dbReference>
<dbReference type="STRING" id="360411.AC812_08485"/>
<dbReference type="Proteomes" id="UP000050514">
    <property type="component" value="Unassembled WGS sequence"/>
</dbReference>
<organism evidence="2 3">
    <name type="scientific">Bellilinea caldifistulae</name>
    <dbReference type="NCBI Taxonomy" id="360411"/>
    <lineage>
        <taxon>Bacteria</taxon>
        <taxon>Bacillati</taxon>
        <taxon>Chloroflexota</taxon>
        <taxon>Anaerolineae</taxon>
        <taxon>Anaerolineales</taxon>
        <taxon>Anaerolineaceae</taxon>
        <taxon>Bellilinea</taxon>
    </lineage>
</organism>
<dbReference type="InterPro" id="IPR029058">
    <property type="entry name" value="AB_hydrolase_fold"/>
</dbReference>
<comment type="caution">
    <text evidence="2">The sequence shown here is derived from an EMBL/GenBank/DDBJ whole genome shotgun (WGS) entry which is preliminary data.</text>
</comment>
<dbReference type="PRINTS" id="PR00111">
    <property type="entry name" value="ABHYDROLASE"/>
</dbReference>
<dbReference type="InterPro" id="IPR000639">
    <property type="entry name" value="Epox_hydrolase-like"/>
</dbReference>
<dbReference type="PANTHER" id="PTHR43798">
    <property type="entry name" value="MONOACYLGLYCEROL LIPASE"/>
    <property type="match status" value="1"/>
</dbReference>
<dbReference type="Gene3D" id="3.40.50.1820">
    <property type="entry name" value="alpha/beta hydrolase"/>
    <property type="match status" value="1"/>
</dbReference>
<feature type="domain" description="AB hydrolase-1" evidence="1">
    <location>
        <begin position="34"/>
        <end position="133"/>
    </location>
</feature>
<evidence type="ECO:0000259" key="1">
    <source>
        <dbReference type="Pfam" id="PF00561"/>
    </source>
</evidence>
<dbReference type="SUPFAM" id="SSF53474">
    <property type="entry name" value="alpha/beta-Hydrolases"/>
    <property type="match status" value="1"/>
</dbReference>
<keyword evidence="3" id="KW-1185">Reference proteome</keyword>
<dbReference type="EMBL" id="LGHJ01000014">
    <property type="protein sequence ID" value="KPL75323.1"/>
    <property type="molecule type" value="Genomic_DNA"/>
</dbReference>
<dbReference type="GO" id="GO:0016020">
    <property type="term" value="C:membrane"/>
    <property type="evidence" value="ECO:0007669"/>
    <property type="project" value="TreeGrafter"/>
</dbReference>
<dbReference type="GO" id="GO:0046464">
    <property type="term" value="P:acylglycerol catabolic process"/>
    <property type="evidence" value="ECO:0007669"/>
    <property type="project" value="TreeGrafter"/>
</dbReference>
<dbReference type="PANTHER" id="PTHR43798:SF33">
    <property type="entry name" value="HYDROLASE, PUTATIVE (AFU_ORTHOLOGUE AFUA_2G14860)-RELATED"/>
    <property type="match status" value="1"/>
</dbReference>
<dbReference type="InterPro" id="IPR000073">
    <property type="entry name" value="AB_hydrolase_1"/>
</dbReference>
<keyword evidence="2" id="KW-0378">Hydrolase</keyword>
<evidence type="ECO:0000313" key="3">
    <source>
        <dbReference type="Proteomes" id="UP000050514"/>
    </source>
</evidence>
<dbReference type="PRINTS" id="PR00412">
    <property type="entry name" value="EPOXHYDRLASE"/>
</dbReference>
<name>A0A0P6X5K2_9CHLR</name>
<sequence>MNMPQPLPGVTSQMIQTPRLNLHVLTSGDAAGVPVIFLHGNFSAALYWEETMLALPAGFRAIAPDLRGYGWTEDVLINSTRGYRDWCDDLAALMDVLGVEKAHLVGWSMGAGIIYRFIGDFPARVLSATLICPVSPYGFGGTKGVEGTPLFEDHAGSGGGVVNQEFVKRIQAQDRSSDDPNSPRNIINAFYYVPPFRAAREEEFLTASLMEKTGPDRYPGDFVPSPNWPFVAPGVHGPVNCWSLKYLKADVPDLLAAQPKPPVLWVRGSHDLIVSDTSFFDIANLGKLGYVPGWPGDEVAPPQPMLQQTRAVLEKYAAAGGAYEEHVIENTAHSPHIEKPDVFNALFHEFLKKA</sequence>
<dbReference type="PATRIC" id="fig|360411.5.peg.2854"/>
<dbReference type="GO" id="GO:0047372">
    <property type="term" value="F:monoacylglycerol lipase activity"/>
    <property type="evidence" value="ECO:0007669"/>
    <property type="project" value="TreeGrafter"/>
</dbReference>
<dbReference type="Pfam" id="PF00561">
    <property type="entry name" value="Abhydrolase_1"/>
    <property type="match status" value="1"/>
</dbReference>
<accession>A0A0P6X5K2</accession>
<gene>
    <name evidence="2" type="ORF">AC812_08485</name>
</gene>
<proteinExistence type="predicted"/>
<dbReference type="OrthoDB" id="252464at2"/>
<evidence type="ECO:0000313" key="2">
    <source>
        <dbReference type="EMBL" id="KPL75323.1"/>
    </source>
</evidence>
<reference evidence="2 3" key="1">
    <citation type="submission" date="2015-07" db="EMBL/GenBank/DDBJ databases">
        <title>Draft genome of Bellilinea caldifistulae DSM 17877.</title>
        <authorList>
            <person name="Hemp J."/>
            <person name="Ward L.M."/>
            <person name="Pace L.A."/>
            <person name="Fischer W.W."/>
        </authorList>
    </citation>
    <scope>NUCLEOTIDE SEQUENCE [LARGE SCALE GENOMIC DNA]</scope>
    <source>
        <strain evidence="2 3">GOMI-1</strain>
    </source>
</reference>
<dbReference type="AlphaFoldDB" id="A0A0P6X5K2"/>